<keyword evidence="5" id="KW-1003">Cell membrane</keyword>
<dbReference type="InterPro" id="IPR035206">
    <property type="entry name" value="Proteasome_beta2"/>
</dbReference>
<evidence type="ECO:0000256" key="10">
    <source>
        <dbReference type="ARBA" id="ARBA00023242"/>
    </source>
</evidence>
<dbReference type="InterPro" id="IPR001353">
    <property type="entry name" value="Proteasome_sua/b"/>
</dbReference>
<dbReference type="InterPro" id="IPR043325">
    <property type="entry name" value="LTSS"/>
</dbReference>
<reference evidence="16 17" key="1">
    <citation type="journal article" date="2021" name="Hortic Res">
        <title>The domestication of Cucurbita argyrosperma as revealed by the genome of its wild relative.</title>
        <authorList>
            <person name="Barrera-Redondo J."/>
            <person name="Sanchez-de la Vega G."/>
            <person name="Aguirre-Liguori J.A."/>
            <person name="Castellanos-Morales G."/>
            <person name="Gutierrez-Guerrero Y.T."/>
            <person name="Aguirre-Dugua X."/>
            <person name="Aguirre-Planter E."/>
            <person name="Tenaillon M.I."/>
            <person name="Lira-Saade R."/>
            <person name="Eguiarte L.E."/>
        </authorList>
    </citation>
    <scope>NUCLEOTIDE SEQUENCE [LARGE SCALE GENOMIC DNA]</scope>
    <source>
        <strain evidence="16">JBR-2021</strain>
    </source>
</reference>
<dbReference type="GO" id="GO:0005886">
    <property type="term" value="C:plasma membrane"/>
    <property type="evidence" value="ECO:0007669"/>
    <property type="project" value="UniProtKB-SubCell"/>
</dbReference>
<evidence type="ECO:0000256" key="4">
    <source>
        <dbReference type="ARBA" id="ARBA00011517"/>
    </source>
</evidence>
<sequence length="399" mass="42593">MTTLSFRDWKNSSCKATTCGGSKALENQIDFKKKKKKQEGMESVFGLVGNGFVIVAADTSAVHSILVHKSNEDKIMVLDSHKLVAASGEPGDRVQFTEYIQKNVSLYQFRNGIPLTTAAAANFTRGELATALRKNPYSVNILLAGYDKETGPSLYYIDYIATLHKVEKGAFGYGSYFSLAMMDRHYHSGMTEQEAIDLVDKCILEIRSRLVVAPPNFVIKIVDKNGAREKNGTGKDGDDSACCYRCRSLGRSSGTVGLYNVLISLSPCLNYITGNSSTPSQGCCTQLATVVRSQPQCLCQVLNGGGSSLGVNINQTQALALPQACNVQTPSISSCNVASPTGSPAGSPESSNNVPSGTGSKTVPSPDNNSSDGSSIHLSKPLLFSILLASTYASAFKLY</sequence>
<feature type="domain" description="Bifunctional inhibitor/plant lipid transfer protein/seed storage helical" evidence="15">
    <location>
        <begin position="259"/>
        <end position="335"/>
    </location>
</feature>
<evidence type="ECO:0000256" key="8">
    <source>
        <dbReference type="ARBA" id="ARBA00022729"/>
    </source>
</evidence>
<keyword evidence="8" id="KW-0732">Signal</keyword>
<evidence type="ECO:0000256" key="2">
    <source>
        <dbReference type="ARBA" id="ARBA00004609"/>
    </source>
</evidence>
<dbReference type="PROSITE" id="PS00854">
    <property type="entry name" value="PROTEASOME_BETA_1"/>
    <property type="match status" value="1"/>
</dbReference>
<comment type="function">
    <text evidence="12">Non-catalytic component of the proteasome, a multicatalytic proteinase complex which is characterized by its ability to cleave peptides with Arg, Phe, Tyr, Leu, and Glu adjacent to the leaving group at neutral or slightly basic pH. The proteasome has an ATP-dependent proteolytic activity.</text>
</comment>
<name>A0AAV6NHE4_9ROSI</name>
<accession>A0AAV6NHE4</accession>
<dbReference type="InterPro" id="IPR016050">
    <property type="entry name" value="Proteasome_bsu_CS"/>
</dbReference>
<proteinExistence type="inferred from homology"/>
<evidence type="ECO:0000256" key="5">
    <source>
        <dbReference type="ARBA" id="ARBA00022475"/>
    </source>
</evidence>
<dbReference type="Pfam" id="PF14368">
    <property type="entry name" value="LTP_2"/>
    <property type="match status" value="1"/>
</dbReference>
<dbReference type="Proteomes" id="UP000685013">
    <property type="component" value="Chromosome 6"/>
</dbReference>
<dbReference type="InterPro" id="IPR023333">
    <property type="entry name" value="Proteasome_suB-type"/>
</dbReference>
<dbReference type="InterPro" id="IPR016140">
    <property type="entry name" value="Bifunc_inhib/LTP/seed_store"/>
</dbReference>
<gene>
    <name evidence="16" type="primary">PBD1</name>
    <name evidence="16" type="ORF">SDJN03_10614</name>
</gene>
<evidence type="ECO:0000313" key="16">
    <source>
        <dbReference type="EMBL" id="KAG6597434.1"/>
    </source>
</evidence>
<keyword evidence="17" id="KW-1185">Reference proteome</keyword>
<evidence type="ECO:0000256" key="13">
    <source>
        <dbReference type="ARBA" id="ARBA00075920"/>
    </source>
</evidence>
<dbReference type="FunFam" id="1.10.110.10:FF:000001">
    <property type="entry name" value="Bifunctional inhibitor/lipid-transfer protein/seed storage 2S albumin superfamily protein"/>
    <property type="match status" value="1"/>
</dbReference>
<evidence type="ECO:0000313" key="17">
    <source>
        <dbReference type="Proteomes" id="UP000685013"/>
    </source>
</evidence>
<organism evidence="16 17">
    <name type="scientific">Cucurbita argyrosperma subsp. sororia</name>
    <dbReference type="NCBI Taxonomy" id="37648"/>
    <lineage>
        <taxon>Eukaryota</taxon>
        <taxon>Viridiplantae</taxon>
        <taxon>Streptophyta</taxon>
        <taxon>Embryophyta</taxon>
        <taxon>Tracheophyta</taxon>
        <taxon>Spermatophyta</taxon>
        <taxon>Magnoliopsida</taxon>
        <taxon>eudicotyledons</taxon>
        <taxon>Gunneridae</taxon>
        <taxon>Pentapetalae</taxon>
        <taxon>rosids</taxon>
        <taxon>fabids</taxon>
        <taxon>Cucurbitales</taxon>
        <taxon>Cucurbitaceae</taxon>
        <taxon>Cucurbiteae</taxon>
        <taxon>Cucurbita</taxon>
    </lineage>
</organism>
<dbReference type="GO" id="GO:0005634">
    <property type="term" value="C:nucleus"/>
    <property type="evidence" value="ECO:0007669"/>
    <property type="project" value="UniProtKB-SubCell"/>
</dbReference>
<dbReference type="PANTHER" id="PTHR33044">
    <property type="entry name" value="BIFUNCTIONAL INHIBITOR/LIPID-TRANSFER PROTEIN/SEED STORAGE 2S ALBUMIN SUPERFAMILY PROTEIN-RELATED"/>
    <property type="match status" value="1"/>
</dbReference>
<comment type="caution">
    <text evidence="16">The sequence shown here is derived from an EMBL/GenBank/DDBJ whole genome shotgun (WGS) entry which is preliminary data.</text>
</comment>
<dbReference type="AlphaFoldDB" id="A0AAV6NHE4"/>
<evidence type="ECO:0000256" key="7">
    <source>
        <dbReference type="ARBA" id="ARBA00022622"/>
    </source>
</evidence>
<feature type="compositionally biased region" description="Polar residues" evidence="14">
    <location>
        <begin position="337"/>
        <end position="363"/>
    </location>
</feature>
<evidence type="ECO:0000256" key="1">
    <source>
        <dbReference type="ARBA" id="ARBA00004123"/>
    </source>
</evidence>
<keyword evidence="9 16" id="KW-0647">Proteasome</keyword>
<keyword evidence="7" id="KW-0336">GPI-anchor</keyword>
<dbReference type="GO" id="GO:0005839">
    <property type="term" value="C:proteasome core complex"/>
    <property type="evidence" value="ECO:0007669"/>
    <property type="project" value="InterPro"/>
</dbReference>
<dbReference type="EMBL" id="JAGKQH010000006">
    <property type="protein sequence ID" value="KAG6597434.1"/>
    <property type="molecule type" value="Genomic_DNA"/>
</dbReference>
<keyword evidence="10" id="KW-0539">Nucleus</keyword>
<evidence type="ECO:0000256" key="6">
    <source>
        <dbReference type="ARBA" id="ARBA00022490"/>
    </source>
</evidence>
<keyword evidence="6" id="KW-0963">Cytoplasm</keyword>
<protein>
    <recommendedName>
        <fullName evidence="13">Proteasome subunit beta type-4</fullName>
    </recommendedName>
</protein>
<keyword evidence="7" id="KW-0472">Membrane</keyword>
<dbReference type="GO" id="GO:0010498">
    <property type="term" value="P:proteasomal protein catabolic process"/>
    <property type="evidence" value="ECO:0007669"/>
    <property type="project" value="InterPro"/>
</dbReference>
<dbReference type="GO" id="GO:0098552">
    <property type="term" value="C:side of membrane"/>
    <property type="evidence" value="ECO:0007669"/>
    <property type="project" value="UniProtKB-KW"/>
</dbReference>
<dbReference type="Pfam" id="PF00227">
    <property type="entry name" value="Proteasome"/>
    <property type="match status" value="1"/>
</dbReference>
<comment type="subunit">
    <text evidence="4">Component of the 20S core complex of the 26S proteasome. The 26S proteasome is composed of a core protease (CP), known as the 20S proteasome, capped at one or both ends by the 19S regulatory particle (RP/PA700). The 20S proteasome core is composed of 28 subunits that are arranged in four stacked rings, resulting in a barrel-shaped structure. The two end rings are each formed by seven alpha subunits, and the two central rings are each formed by seven beta subunits. The catalytic chamber with the active sites is on the inside of the barrel.</text>
</comment>
<evidence type="ECO:0000256" key="9">
    <source>
        <dbReference type="ARBA" id="ARBA00022942"/>
    </source>
</evidence>
<feature type="compositionally biased region" description="Low complexity" evidence="14">
    <location>
        <begin position="364"/>
        <end position="374"/>
    </location>
</feature>
<evidence type="ECO:0000256" key="12">
    <source>
        <dbReference type="ARBA" id="ARBA00024953"/>
    </source>
</evidence>
<keyword evidence="7" id="KW-0325">Glycoprotein</keyword>
<dbReference type="CDD" id="cd03758">
    <property type="entry name" value="proteasome_beta_type_2"/>
    <property type="match status" value="1"/>
</dbReference>
<comment type="subcellular location">
    <subcellularLocation>
        <location evidence="2">Cell membrane</location>
        <topology evidence="2">Lipid-anchor</topology>
        <topology evidence="2">GPI-anchor</topology>
    </subcellularLocation>
    <subcellularLocation>
        <location evidence="1">Nucleus</location>
    </subcellularLocation>
</comment>
<evidence type="ECO:0000256" key="11">
    <source>
        <dbReference type="ARBA" id="ARBA00023288"/>
    </source>
</evidence>
<feature type="region of interest" description="Disordered" evidence="14">
    <location>
        <begin position="337"/>
        <end position="374"/>
    </location>
</feature>
<evidence type="ECO:0000256" key="3">
    <source>
        <dbReference type="ARBA" id="ARBA00009748"/>
    </source>
</evidence>
<dbReference type="SMART" id="SM00499">
    <property type="entry name" value="AAI"/>
    <property type="match status" value="1"/>
</dbReference>
<evidence type="ECO:0000256" key="14">
    <source>
        <dbReference type="SAM" id="MobiDB-lite"/>
    </source>
</evidence>
<comment type="similarity">
    <text evidence="3">Belongs to the plant LTP family.</text>
</comment>
<dbReference type="PROSITE" id="PS51476">
    <property type="entry name" value="PROTEASOME_BETA_2"/>
    <property type="match status" value="1"/>
</dbReference>
<dbReference type="FunFam" id="3.60.20.10:FF:000008">
    <property type="entry name" value="Proteasome subunit beta type-4"/>
    <property type="match status" value="1"/>
</dbReference>
<feature type="non-terminal residue" evidence="16">
    <location>
        <position position="1"/>
    </location>
</feature>
<evidence type="ECO:0000259" key="15">
    <source>
        <dbReference type="SMART" id="SM00499"/>
    </source>
</evidence>
<keyword evidence="11" id="KW-0449">Lipoprotein</keyword>
<dbReference type="CDD" id="cd00010">
    <property type="entry name" value="AAI_LTSS"/>
    <property type="match status" value="1"/>
</dbReference>